<evidence type="ECO:0000313" key="6">
    <source>
        <dbReference type="EMBL" id="TWP49934.1"/>
    </source>
</evidence>
<dbReference type="InterPro" id="IPR000322">
    <property type="entry name" value="Glyco_hydro_31_TIM"/>
</dbReference>
<reference evidence="6 7" key="1">
    <citation type="submission" date="2019-07" db="EMBL/GenBank/DDBJ databases">
        <title>Lentzea xizangensis sp. nov., isolated from Qinghai-Tibetan Plateau Soils.</title>
        <authorList>
            <person name="Huang J."/>
        </authorList>
    </citation>
    <scope>NUCLEOTIDE SEQUENCE [LARGE SCALE GENOMIC DNA]</scope>
    <source>
        <strain evidence="6 7">FXJ1.1311</strain>
    </source>
</reference>
<dbReference type="Proteomes" id="UP000316639">
    <property type="component" value="Unassembled WGS sequence"/>
</dbReference>
<dbReference type="InterPro" id="IPR017853">
    <property type="entry name" value="GH"/>
</dbReference>
<proteinExistence type="inferred from homology"/>
<dbReference type="AlphaFoldDB" id="A0A563EQK3"/>
<accession>A0A563EQK3</accession>
<dbReference type="InterPro" id="IPR050985">
    <property type="entry name" value="Alpha-glycosidase_related"/>
</dbReference>
<evidence type="ECO:0000256" key="4">
    <source>
        <dbReference type="RuleBase" id="RU361185"/>
    </source>
</evidence>
<dbReference type="InterPro" id="IPR002252">
    <property type="entry name" value="Glyco_hydro_36"/>
</dbReference>
<keyword evidence="3 4" id="KW-0326">Glycosidase</keyword>
<dbReference type="EMBL" id="VOBR01000014">
    <property type="protein sequence ID" value="TWP49934.1"/>
    <property type="molecule type" value="Genomic_DNA"/>
</dbReference>
<keyword evidence="7" id="KW-1185">Reference proteome</keyword>
<dbReference type="PANTHER" id="PTHR43053">
    <property type="entry name" value="GLYCOSIDASE FAMILY 31"/>
    <property type="match status" value="1"/>
</dbReference>
<gene>
    <name evidence="6" type="ORF">FKR81_22115</name>
</gene>
<evidence type="ECO:0000256" key="1">
    <source>
        <dbReference type="ARBA" id="ARBA00007806"/>
    </source>
</evidence>
<comment type="similarity">
    <text evidence="1 4">Belongs to the glycosyl hydrolase 31 family.</text>
</comment>
<evidence type="ECO:0000313" key="7">
    <source>
        <dbReference type="Proteomes" id="UP000316639"/>
    </source>
</evidence>
<name>A0A563EQK3_9PSEU</name>
<protein>
    <submittedName>
        <fullName evidence="6">Alpha-galactosidase</fullName>
    </submittedName>
</protein>
<dbReference type="InterPro" id="IPR013785">
    <property type="entry name" value="Aldolase_TIM"/>
</dbReference>
<keyword evidence="2 4" id="KW-0378">Hydrolase</keyword>
<dbReference type="RefSeq" id="WP_146354034.1">
    <property type="nucleotide sequence ID" value="NZ_VOBR01000014.1"/>
</dbReference>
<dbReference type="PANTHER" id="PTHR43053:SF3">
    <property type="entry name" value="ALPHA-GALACTOSIDASE C-RELATED"/>
    <property type="match status" value="1"/>
</dbReference>
<evidence type="ECO:0000256" key="3">
    <source>
        <dbReference type="ARBA" id="ARBA00023295"/>
    </source>
</evidence>
<evidence type="ECO:0000259" key="5">
    <source>
        <dbReference type="Pfam" id="PF01055"/>
    </source>
</evidence>
<organism evidence="6 7">
    <name type="scientific">Lentzea tibetensis</name>
    <dbReference type="NCBI Taxonomy" id="2591470"/>
    <lineage>
        <taxon>Bacteria</taxon>
        <taxon>Bacillati</taxon>
        <taxon>Actinomycetota</taxon>
        <taxon>Actinomycetes</taxon>
        <taxon>Pseudonocardiales</taxon>
        <taxon>Pseudonocardiaceae</taxon>
        <taxon>Lentzea</taxon>
    </lineage>
</organism>
<dbReference type="Gene3D" id="3.20.20.70">
    <property type="entry name" value="Aldolase class I"/>
    <property type="match status" value="1"/>
</dbReference>
<dbReference type="SUPFAM" id="SSF51445">
    <property type="entry name" value="(Trans)glycosidases"/>
    <property type="match status" value="1"/>
</dbReference>
<feature type="domain" description="Glycoside hydrolase family 31 TIM barrel" evidence="5">
    <location>
        <begin position="143"/>
        <end position="288"/>
    </location>
</feature>
<dbReference type="OrthoDB" id="9758822at2"/>
<dbReference type="CDD" id="cd14791">
    <property type="entry name" value="GH36"/>
    <property type="match status" value="1"/>
</dbReference>
<dbReference type="GO" id="GO:0004557">
    <property type="term" value="F:alpha-galactosidase activity"/>
    <property type="evidence" value="ECO:0007669"/>
    <property type="project" value="InterPro"/>
</dbReference>
<sequence length="442" mass="48401">MRTVAEIGVDPARAQVHEQGWQSWSPSTGYALDAAPYRWVDKPHRISSYRYENSQGTDVFWGEGLLAVDPGDGSPVTLVAAASPLTEVPSIQAQVVGDKVVVSANGEVVVRTDTSVEAALTHWADDLVASLGLAAPRPAPTIWCSWYQYFTDVTESDVDSNLALMKTLDLPIDVVQVDDGYQAEIGDWLIPSGRFADVPGLFERIRSNGRRAGIWTAPFLVAENSRTFASHPEWLVRSSDGAPVSAGYNWHQNLYALDTTNPGARDYLRAVFSTFTSWGIDFHKTDFIYAAAIPGVRHEDVSPIEAYRSGVSLIREVIGSSYLLGCGAPQLPSIGLFDAMRVSPDIAPTYASFNGDASMPSQFGATLNGVSRAFQHGRFWVNDPDCVVARPEIERREEWAAHVSRYGGLRGSSDGLDQLDEWGLATTRRLLSEPVPRYFVQS</sequence>
<evidence type="ECO:0000256" key="2">
    <source>
        <dbReference type="ARBA" id="ARBA00022801"/>
    </source>
</evidence>
<dbReference type="GO" id="GO:0016052">
    <property type="term" value="P:carbohydrate catabolic process"/>
    <property type="evidence" value="ECO:0007669"/>
    <property type="project" value="InterPro"/>
</dbReference>
<comment type="caution">
    <text evidence="6">The sequence shown here is derived from an EMBL/GenBank/DDBJ whole genome shotgun (WGS) entry which is preliminary data.</text>
</comment>
<dbReference type="Pfam" id="PF01055">
    <property type="entry name" value="Glyco_hydro_31_2nd"/>
    <property type="match status" value="1"/>
</dbReference>